<keyword evidence="5" id="KW-0804">Transcription</keyword>
<dbReference type="PROSITE" id="PS50110">
    <property type="entry name" value="RESPONSE_REGULATORY"/>
    <property type="match status" value="1"/>
</dbReference>
<evidence type="ECO:0000259" key="9">
    <source>
        <dbReference type="PROSITE" id="PS51755"/>
    </source>
</evidence>
<dbReference type="PANTHER" id="PTHR48111">
    <property type="entry name" value="REGULATOR OF RPOS"/>
    <property type="match status" value="1"/>
</dbReference>
<evidence type="ECO:0000256" key="2">
    <source>
        <dbReference type="ARBA" id="ARBA00023012"/>
    </source>
</evidence>
<reference evidence="10 11" key="1">
    <citation type="submission" date="2019-07" db="EMBL/GenBank/DDBJ databases">
        <title>Whole genome shotgun sequence of Deinococcus cellulosilyticus NBRC 106333.</title>
        <authorList>
            <person name="Hosoyama A."/>
            <person name="Uohara A."/>
            <person name="Ohji S."/>
            <person name="Ichikawa N."/>
        </authorList>
    </citation>
    <scope>NUCLEOTIDE SEQUENCE [LARGE SCALE GENOMIC DNA]</scope>
    <source>
        <strain evidence="10 11">NBRC 106333</strain>
    </source>
</reference>
<keyword evidence="2" id="KW-0902">Two-component regulatory system</keyword>
<accession>A0A511N174</accession>
<dbReference type="InterPro" id="IPR039420">
    <property type="entry name" value="WalR-like"/>
</dbReference>
<feature type="modified residue" description="4-aspartylphosphate" evidence="6">
    <location>
        <position position="55"/>
    </location>
</feature>
<dbReference type="GO" id="GO:0000156">
    <property type="term" value="F:phosphorelay response regulator activity"/>
    <property type="evidence" value="ECO:0007669"/>
    <property type="project" value="TreeGrafter"/>
</dbReference>
<dbReference type="EMBL" id="BJXB01000009">
    <property type="protein sequence ID" value="GEM46624.1"/>
    <property type="molecule type" value="Genomic_DNA"/>
</dbReference>
<dbReference type="CDD" id="cd00383">
    <property type="entry name" value="trans_reg_C"/>
    <property type="match status" value="1"/>
</dbReference>
<dbReference type="PROSITE" id="PS51755">
    <property type="entry name" value="OMPR_PHOB"/>
    <property type="match status" value="1"/>
</dbReference>
<dbReference type="SUPFAM" id="SSF52172">
    <property type="entry name" value="CheY-like"/>
    <property type="match status" value="1"/>
</dbReference>
<dbReference type="Gene3D" id="6.10.250.690">
    <property type="match status" value="1"/>
</dbReference>
<dbReference type="InterPro" id="IPR036388">
    <property type="entry name" value="WH-like_DNA-bd_sf"/>
</dbReference>
<evidence type="ECO:0000313" key="11">
    <source>
        <dbReference type="Proteomes" id="UP000321306"/>
    </source>
</evidence>
<dbReference type="Pfam" id="PF00072">
    <property type="entry name" value="Response_reg"/>
    <property type="match status" value="1"/>
</dbReference>
<feature type="DNA-binding region" description="OmpR/PhoB-type" evidence="7">
    <location>
        <begin position="127"/>
        <end position="224"/>
    </location>
</feature>
<evidence type="ECO:0000256" key="5">
    <source>
        <dbReference type="ARBA" id="ARBA00023163"/>
    </source>
</evidence>
<dbReference type="GO" id="GO:0005829">
    <property type="term" value="C:cytosol"/>
    <property type="evidence" value="ECO:0007669"/>
    <property type="project" value="TreeGrafter"/>
</dbReference>
<dbReference type="InterPro" id="IPR001867">
    <property type="entry name" value="OmpR/PhoB-type_DNA-bd"/>
</dbReference>
<feature type="domain" description="OmpR/PhoB-type" evidence="9">
    <location>
        <begin position="127"/>
        <end position="224"/>
    </location>
</feature>
<keyword evidence="3" id="KW-0805">Transcription regulation</keyword>
<dbReference type="Proteomes" id="UP000321306">
    <property type="component" value="Unassembled WGS sequence"/>
</dbReference>
<keyword evidence="4 7" id="KW-0238">DNA-binding</keyword>
<dbReference type="RefSeq" id="WP_146884441.1">
    <property type="nucleotide sequence ID" value="NZ_BJXB01000009.1"/>
</dbReference>
<evidence type="ECO:0000256" key="6">
    <source>
        <dbReference type="PROSITE-ProRule" id="PRU00169"/>
    </source>
</evidence>
<dbReference type="GO" id="GO:0000976">
    <property type="term" value="F:transcription cis-regulatory region binding"/>
    <property type="evidence" value="ECO:0007669"/>
    <property type="project" value="TreeGrafter"/>
</dbReference>
<dbReference type="PANTHER" id="PTHR48111:SF22">
    <property type="entry name" value="REGULATOR OF RPOS"/>
    <property type="match status" value="1"/>
</dbReference>
<feature type="domain" description="Response regulatory" evidence="8">
    <location>
        <begin position="6"/>
        <end position="119"/>
    </location>
</feature>
<keyword evidence="1 6" id="KW-0597">Phosphoprotein</keyword>
<dbReference type="FunFam" id="1.10.10.10:FF:000005">
    <property type="entry name" value="Two-component system response regulator"/>
    <property type="match status" value="1"/>
</dbReference>
<dbReference type="InterPro" id="IPR001789">
    <property type="entry name" value="Sig_transdc_resp-reg_receiver"/>
</dbReference>
<evidence type="ECO:0000256" key="1">
    <source>
        <dbReference type="ARBA" id="ARBA00022553"/>
    </source>
</evidence>
<organism evidence="10 11">
    <name type="scientific">Deinococcus cellulosilyticus (strain DSM 18568 / NBRC 106333 / KACC 11606 / 5516J-15)</name>
    <dbReference type="NCBI Taxonomy" id="1223518"/>
    <lineage>
        <taxon>Bacteria</taxon>
        <taxon>Thermotogati</taxon>
        <taxon>Deinococcota</taxon>
        <taxon>Deinococci</taxon>
        <taxon>Deinococcales</taxon>
        <taxon>Deinococcaceae</taxon>
        <taxon>Deinococcus</taxon>
    </lineage>
</organism>
<dbReference type="OrthoDB" id="61040at2"/>
<name>A0A511N174_DEIC1</name>
<proteinExistence type="predicted"/>
<evidence type="ECO:0000256" key="7">
    <source>
        <dbReference type="PROSITE-ProRule" id="PRU01091"/>
    </source>
</evidence>
<dbReference type="Pfam" id="PF00486">
    <property type="entry name" value="Trans_reg_C"/>
    <property type="match status" value="1"/>
</dbReference>
<keyword evidence="11" id="KW-1185">Reference proteome</keyword>
<evidence type="ECO:0000313" key="10">
    <source>
        <dbReference type="EMBL" id="GEM46624.1"/>
    </source>
</evidence>
<dbReference type="FunFam" id="3.40.50.2300:FF:000001">
    <property type="entry name" value="DNA-binding response regulator PhoB"/>
    <property type="match status" value="1"/>
</dbReference>
<gene>
    <name evidence="10" type="ORF">DC3_22590</name>
</gene>
<sequence>MPDLPKVLVIEDEKDTARFIELELQAEGYHTHIALDGLTGLAHFREHQPDLVILDLMLPVLGGLDVTRRIRKTSNTPILVLSAKDALQDKIDSLDAGANDHLSKPFSIEELLARVRAHLRRTNPTLNGELRIADLVIDLHGREVFRAGRRIELTSKEFELLEFLSRHPARVLSRYELEEQLWPGYVGGSNVVDVSIGCLRRKLEREGERRLIHTIRSVGYVLRDDR</sequence>
<dbReference type="SMART" id="SM00862">
    <property type="entry name" value="Trans_reg_C"/>
    <property type="match status" value="1"/>
</dbReference>
<dbReference type="SMART" id="SM00448">
    <property type="entry name" value="REC"/>
    <property type="match status" value="1"/>
</dbReference>
<dbReference type="GO" id="GO:0006355">
    <property type="term" value="P:regulation of DNA-templated transcription"/>
    <property type="evidence" value="ECO:0007669"/>
    <property type="project" value="InterPro"/>
</dbReference>
<evidence type="ECO:0000259" key="8">
    <source>
        <dbReference type="PROSITE" id="PS50110"/>
    </source>
</evidence>
<evidence type="ECO:0000256" key="4">
    <source>
        <dbReference type="ARBA" id="ARBA00023125"/>
    </source>
</evidence>
<dbReference type="InterPro" id="IPR011006">
    <property type="entry name" value="CheY-like_superfamily"/>
</dbReference>
<comment type="caution">
    <text evidence="10">The sequence shown here is derived from an EMBL/GenBank/DDBJ whole genome shotgun (WGS) entry which is preliminary data.</text>
</comment>
<dbReference type="AlphaFoldDB" id="A0A511N174"/>
<protein>
    <submittedName>
        <fullName evidence="10">DNA-binding response regulator</fullName>
    </submittedName>
</protein>
<evidence type="ECO:0000256" key="3">
    <source>
        <dbReference type="ARBA" id="ARBA00023015"/>
    </source>
</evidence>
<dbReference type="Gene3D" id="3.40.50.2300">
    <property type="match status" value="1"/>
</dbReference>
<dbReference type="GO" id="GO:0032993">
    <property type="term" value="C:protein-DNA complex"/>
    <property type="evidence" value="ECO:0007669"/>
    <property type="project" value="TreeGrafter"/>
</dbReference>
<dbReference type="Gene3D" id="1.10.10.10">
    <property type="entry name" value="Winged helix-like DNA-binding domain superfamily/Winged helix DNA-binding domain"/>
    <property type="match status" value="1"/>
</dbReference>